<feature type="region of interest" description="Disordered" evidence="9">
    <location>
        <begin position="846"/>
        <end position="867"/>
    </location>
</feature>
<evidence type="ECO:0000256" key="7">
    <source>
        <dbReference type="ARBA" id="ARBA00022840"/>
    </source>
</evidence>
<evidence type="ECO:0000256" key="6">
    <source>
        <dbReference type="ARBA" id="ARBA00022806"/>
    </source>
</evidence>
<keyword evidence="6" id="KW-0347">Helicase</keyword>
<dbReference type="GO" id="GO:0004386">
    <property type="term" value="F:helicase activity"/>
    <property type="evidence" value="ECO:0007669"/>
    <property type="project" value="UniProtKB-KW"/>
</dbReference>
<protein>
    <submittedName>
        <fullName evidence="11">Type I-U CRISPR-associated helicase/endonuclease Cas3</fullName>
    </submittedName>
</protein>
<evidence type="ECO:0000256" key="1">
    <source>
        <dbReference type="ARBA" id="ARBA00006847"/>
    </source>
</evidence>
<dbReference type="InterPro" id="IPR001650">
    <property type="entry name" value="Helicase_C-like"/>
</dbReference>
<evidence type="ECO:0000256" key="3">
    <source>
        <dbReference type="ARBA" id="ARBA00022723"/>
    </source>
</evidence>
<comment type="similarity">
    <text evidence="2">In the central section; belongs to the CRISPR-associated helicase Cas3 family.</text>
</comment>
<dbReference type="InterPro" id="IPR054712">
    <property type="entry name" value="Cas3-like_dom"/>
</dbReference>
<evidence type="ECO:0000256" key="5">
    <source>
        <dbReference type="ARBA" id="ARBA00022801"/>
    </source>
</evidence>
<evidence type="ECO:0000313" key="11">
    <source>
        <dbReference type="EMBL" id="XIA17559.1"/>
    </source>
</evidence>
<accession>A0AB74UQJ3</accession>
<evidence type="ECO:0000256" key="9">
    <source>
        <dbReference type="SAM" id="MobiDB-lite"/>
    </source>
</evidence>
<keyword evidence="4" id="KW-0547">Nucleotide-binding</keyword>
<dbReference type="AlphaFoldDB" id="A0AB74UQJ3"/>
<dbReference type="GO" id="GO:0005524">
    <property type="term" value="F:ATP binding"/>
    <property type="evidence" value="ECO:0007669"/>
    <property type="project" value="UniProtKB-KW"/>
</dbReference>
<keyword evidence="7" id="KW-0067">ATP-binding</keyword>
<sequence>MSPTPERFETFFAALHPGRQAFPWQKRLCRAVMQGEWPRTLSLPTATGKTSCIDIALYALAAGAPRAPRRILFVVDRRVIVDEAFDHASHIAQRLREADDGILREVADGLRERCGIDPSGDTDPLACFQLRGGTYRDNAWARTPSQPTVVCSTVDQVGSRLLFRGYGVSDYLQPLHAGLVANDTLILLDEAHCSNPFRQTLEAITRYRTAFGSAAPSAPFAYALLSATPRAVGTDDAEPPSFGLDATDEADETLGRRLRARKPASLIELGERTATDAFAARLADQAEVLAKAGAKRIGIIVNRVRSAQLVFHRLSAPPSQKALFIGRMRPLDRDESMRQWSDVLRSGSTVSPDKPVYVVATQCIEVGANLDFDALVTECASLDALRQRFGRLYRLGEPTGADPLAHPPGVVVIAKDGLKDDDPIYGSALRGTWAWLGEQADEQGRVDFGITAMKSRLEAGAPAQTLVDATDAPVMHSAYLDQWVQTSPKPEHEAEPSLFLHGTRDESPDVQLCWRADLDPDKPDAWADVVALCPPSVGECMSVPLVQFQRWMRGEKSLAAGDVEGVNAADDDVTDDGTTNQSVLIWLGDQSFTTTEPRKIRPGHTLVIPTTSRDGATPRDRWNALGYIPQAEAEGASIDLAEPAMLQARRRLVLRVHPALLDRLAKDDPSRQRLADLLKLQADIDPDAREVLDALTDALAPFAADANGDWRAIAARSLRAPRARSSFRVTRYPDAGGALGKGWIVESRHKLVLDPGKVIHAGDFTTEDDSSSFTVAVPLKEHLDGVASFARAYATACGLPKALVDDIALAASLHDLGKADPRFQSMLRGGAPTFASNTFDGLLAKSNGAQDRRARDRARHRSGYPEGGRHELLSLKLAQSSDAVKAQAHDPDLVWHLIASHHGRCRPFAPAIEDAQGCELALADDGRSYRHVGATGTERIDSGVSDRFWRLVRKYGWWGLAYLEAMHMLADHRRSEFEEHMASEPEPETRHDA</sequence>
<dbReference type="PROSITE" id="PS51643">
    <property type="entry name" value="HD_CAS3"/>
    <property type="match status" value="1"/>
</dbReference>
<dbReference type="NCBIfam" id="TIGR02621">
    <property type="entry name" value="cas3_GSU0051"/>
    <property type="match status" value="1"/>
</dbReference>
<name>A0AB74UQJ3_9GAMM</name>
<dbReference type="GO" id="GO:0046872">
    <property type="term" value="F:metal ion binding"/>
    <property type="evidence" value="ECO:0007669"/>
    <property type="project" value="UniProtKB-KW"/>
</dbReference>
<dbReference type="GO" id="GO:0016787">
    <property type="term" value="F:hydrolase activity"/>
    <property type="evidence" value="ECO:0007669"/>
    <property type="project" value="UniProtKB-KW"/>
</dbReference>
<reference evidence="11" key="1">
    <citation type="submission" date="2024-10" db="EMBL/GenBank/DDBJ databases">
        <authorList>
            <person name="Lesea H.P."/>
            <person name="Kuehl J.V."/>
            <person name="Chandonia J.-M."/>
        </authorList>
    </citation>
    <scope>NUCLEOTIDE SEQUENCE</scope>
    <source>
        <strain evidence="11">FW102-FHT14D07</strain>
    </source>
</reference>
<evidence type="ECO:0000256" key="8">
    <source>
        <dbReference type="ARBA" id="ARBA00023118"/>
    </source>
</evidence>
<evidence type="ECO:0000259" key="10">
    <source>
        <dbReference type="PROSITE" id="PS51643"/>
    </source>
</evidence>
<dbReference type="InterPro" id="IPR006483">
    <property type="entry name" value="CRISPR-assoc_Cas3_HD"/>
</dbReference>
<proteinExistence type="inferred from homology"/>
<dbReference type="Pfam" id="PF22590">
    <property type="entry name" value="Cas3-like_C_2"/>
    <property type="match status" value="1"/>
</dbReference>
<gene>
    <name evidence="11" type="primary">cas3u</name>
    <name evidence="11" type="ORF">ACFYG5_13435</name>
</gene>
<dbReference type="GO" id="GO:0051607">
    <property type="term" value="P:defense response to virus"/>
    <property type="evidence" value="ECO:0007669"/>
    <property type="project" value="UniProtKB-KW"/>
</dbReference>
<dbReference type="Gene3D" id="3.40.50.300">
    <property type="entry name" value="P-loop containing nucleotide triphosphate hydrolases"/>
    <property type="match status" value="1"/>
</dbReference>
<organism evidence="11">
    <name type="scientific">Rhodanobacter sp. FW102-FHT14D07</name>
    <dbReference type="NCBI Taxonomy" id="3351462"/>
    <lineage>
        <taxon>Bacteria</taxon>
        <taxon>Pseudomonadati</taxon>
        <taxon>Pseudomonadota</taxon>
        <taxon>Gammaproteobacteria</taxon>
        <taxon>Lysobacterales</taxon>
        <taxon>Rhodanobacteraceae</taxon>
        <taxon>Rhodanobacter</taxon>
    </lineage>
</organism>
<dbReference type="SMART" id="SM00490">
    <property type="entry name" value="HELICc"/>
    <property type="match status" value="1"/>
</dbReference>
<dbReference type="NCBIfam" id="TIGR01596">
    <property type="entry name" value="cas3_HD"/>
    <property type="match status" value="1"/>
</dbReference>
<dbReference type="InterPro" id="IPR013444">
    <property type="entry name" value="Helicase_Cas3_CRISPR-ass_Anaes"/>
</dbReference>
<dbReference type="SUPFAM" id="SSF52540">
    <property type="entry name" value="P-loop containing nucleoside triphosphate hydrolases"/>
    <property type="match status" value="1"/>
</dbReference>
<evidence type="ECO:0000256" key="4">
    <source>
        <dbReference type="ARBA" id="ARBA00022741"/>
    </source>
</evidence>
<dbReference type="Pfam" id="PF18019">
    <property type="entry name" value="Cas3_HD"/>
    <property type="match status" value="1"/>
</dbReference>
<dbReference type="RefSeq" id="WP_395116309.1">
    <property type="nucleotide sequence ID" value="NZ_CP170721.1"/>
</dbReference>
<feature type="domain" description="HD Cas3-type" evidence="10">
    <location>
        <begin position="772"/>
        <end position="973"/>
    </location>
</feature>
<dbReference type="InterPro" id="IPR038257">
    <property type="entry name" value="CRISPR-assoc_Cas3_HD_sf"/>
</dbReference>
<keyword evidence="5" id="KW-0378">Hydrolase</keyword>
<dbReference type="Gene3D" id="1.10.3210.30">
    <property type="match status" value="1"/>
</dbReference>
<dbReference type="InterPro" id="IPR027417">
    <property type="entry name" value="P-loop_NTPase"/>
</dbReference>
<evidence type="ECO:0000256" key="2">
    <source>
        <dbReference type="ARBA" id="ARBA00009046"/>
    </source>
</evidence>
<dbReference type="SUPFAM" id="SSF109604">
    <property type="entry name" value="HD-domain/PDEase-like"/>
    <property type="match status" value="1"/>
</dbReference>
<keyword evidence="3" id="KW-0479">Metal-binding</keyword>
<comment type="similarity">
    <text evidence="1">In the N-terminal section; belongs to the CRISPR-associated nuclease Cas3-HD family.</text>
</comment>
<keyword evidence="8" id="KW-0051">Antiviral defense</keyword>
<dbReference type="EMBL" id="CP170721">
    <property type="protein sequence ID" value="XIA17559.1"/>
    <property type="molecule type" value="Genomic_DNA"/>
</dbReference>